<name>A0A1Z5HTL6_9FIRM</name>
<organism evidence="1 2">
    <name type="scientific">Calderihabitans maritimus</name>
    <dbReference type="NCBI Taxonomy" id="1246530"/>
    <lineage>
        <taxon>Bacteria</taxon>
        <taxon>Bacillati</taxon>
        <taxon>Bacillota</taxon>
        <taxon>Clostridia</taxon>
        <taxon>Neomoorellales</taxon>
        <taxon>Calderihabitantaceae</taxon>
        <taxon>Calderihabitans</taxon>
    </lineage>
</organism>
<dbReference type="OrthoDB" id="121064at2"/>
<dbReference type="AlphaFoldDB" id="A0A1Z5HTL6"/>
<comment type="caution">
    <text evidence="1">The sequence shown here is derived from an EMBL/GenBank/DDBJ whole genome shotgun (WGS) entry which is preliminary data.</text>
</comment>
<keyword evidence="2" id="KW-1185">Reference proteome</keyword>
<dbReference type="Proteomes" id="UP000197032">
    <property type="component" value="Unassembled WGS sequence"/>
</dbReference>
<sequence>MRLRAHHLLCLQGFRGLGYDERFVLVTQEVLEILRINPSLHVKLVDEPDILCAACPHHRRGLCTRNGPNTEERVRWQDREILKLLGLENGCEATFSWLLKTVGNKIASNDLDRLCTNCQWYSLGYCWEGIASLRDQA</sequence>
<gene>
    <name evidence="1" type="ORF">KKC1_20330</name>
</gene>
<dbReference type="EMBL" id="BDGJ01000105">
    <property type="protein sequence ID" value="GAW92886.1"/>
    <property type="molecule type" value="Genomic_DNA"/>
</dbReference>
<dbReference type="Pfam" id="PF06935">
    <property type="entry name" value="DUF1284"/>
    <property type="match status" value="1"/>
</dbReference>
<evidence type="ECO:0008006" key="3">
    <source>
        <dbReference type="Google" id="ProtNLM"/>
    </source>
</evidence>
<proteinExistence type="predicted"/>
<accession>A0A1Z5HTL6</accession>
<dbReference type="RefSeq" id="WP_088554145.1">
    <property type="nucleotide sequence ID" value="NZ_BDGJ01000105.1"/>
</dbReference>
<reference evidence="2" key="1">
    <citation type="journal article" date="2017" name="Appl. Environ. Microbiol.">
        <title>Genomic analysis of Calderihabitans maritimus KKC1, a thermophilic hydrogenogenic carboxydotrophic bacterium isolated from marine sediment.</title>
        <authorList>
            <person name="Omae K."/>
            <person name="Yoneda Y."/>
            <person name="Fukuyama Y."/>
            <person name="Yoshida T."/>
            <person name="Sako Y."/>
        </authorList>
    </citation>
    <scope>NUCLEOTIDE SEQUENCE [LARGE SCALE GENOMIC DNA]</scope>
    <source>
        <strain evidence="2">KKC1</strain>
    </source>
</reference>
<dbReference type="InterPro" id="IPR009702">
    <property type="entry name" value="DUF1284"/>
</dbReference>
<evidence type="ECO:0000313" key="2">
    <source>
        <dbReference type="Proteomes" id="UP000197032"/>
    </source>
</evidence>
<protein>
    <recommendedName>
        <fullName evidence="3">Iron-sulfur binding protein</fullName>
    </recommendedName>
</protein>
<evidence type="ECO:0000313" key="1">
    <source>
        <dbReference type="EMBL" id="GAW92886.1"/>
    </source>
</evidence>